<dbReference type="Pfam" id="PF00006">
    <property type="entry name" value="ATP-synt_ab"/>
    <property type="match status" value="1"/>
</dbReference>
<evidence type="ECO:0000256" key="6">
    <source>
        <dbReference type="ARBA" id="ARBA00023163"/>
    </source>
</evidence>
<evidence type="ECO:0000259" key="10">
    <source>
        <dbReference type="PROSITE" id="PS51856"/>
    </source>
</evidence>
<dbReference type="GO" id="GO:0004386">
    <property type="term" value="F:helicase activity"/>
    <property type="evidence" value="ECO:0007669"/>
    <property type="project" value="UniProtKB-UniRule"/>
</dbReference>
<comment type="similarity">
    <text evidence="7 8">Belongs to the Rho family.</text>
</comment>
<reference evidence="11 12" key="1">
    <citation type="submission" date="2016-12" db="EMBL/GenBank/DDBJ databases">
        <title>Study of bacterial adaptation to deep sea.</title>
        <authorList>
            <person name="Song J."/>
            <person name="Yoshizawa S."/>
            <person name="Kogure K."/>
        </authorList>
    </citation>
    <scope>NUCLEOTIDE SEQUENCE [LARGE SCALE GENOMIC DNA]</scope>
    <source>
        <strain evidence="11 12">SAORIC-165</strain>
    </source>
</reference>
<protein>
    <recommendedName>
        <fullName evidence="7">Transcription termination factor Rho</fullName>
        <ecNumber evidence="7">3.6.4.-</ecNumber>
    </recommendedName>
    <alternativeName>
        <fullName evidence="7">ATP-dependent helicase Rho</fullName>
    </alternativeName>
</protein>
<evidence type="ECO:0000313" key="11">
    <source>
        <dbReference type="EMBL" id="PQJ28643.1"/>
    </source>
</evidence>
<dbReference type="AlphaFoldDB" id="A0A2S7U3B4"/>
<feature type="region of interest" description="Disordered" evidence="9">
    <location>
        <begin position="1"/>
        <end position="28"/>
    </location>
</feature>
<evidence type="ECO:0000256" key="9">
    <source>
        <dbReference type="SAM" id="MobiDB-lite"/>
    </source>
</evidence>
<comment type="function">
    <text evidence="7">Facilitates transcription termination by a mechanism that involves Rho binding to the nascent RNA, activation of Rho's RNA-dependent ATPase activity, and release of the mRNA from the DNA template.</text>
</comment>
<accession>A0A2S7U3B4</accession>
<dbReference type="GO" id="GO:0003723">
    <property type="term" value="F:RNA binding"/>
    <property type="evidence" value="ECO:0007669"/>
    <property type="project" value="UniProtKB-UniRule"/>
</dbReference>
<dbReference type="Gene3D" id="2.40.50.140">
    <property type="entry name" value="Nucleic acid-binding proteins"/>
    <property type="match status" value="1"/>
</dbReference>
<comment type="subunit">
    <text evidence="7">Homohexamer. The homohexamer assembles into an open ring structure.</text>
</comment>
<keyword evidence="4 7" id="KW-0694">RNA-binding</keyword>
<dbReference type="HAMAP" id="MF_01884">
    <property type="entry name" value="Rho"/>
    <property type="match status" value="1"/>
</dbReference>
<evidence type="ECO:0000256" key="4">
    <source>
        <dbReference type="ARBA" id="ARBA00022884"/>
    </source>
</evidence>
<dbReference type="Proteomes" id="UP000239907">
    <property type="component" value="Unassembled WGS sequence"/>
</dbReference>
<gene>
    <name evidence="7" type="primary">rho</name>
    <name evidence="11" type="ORF">BSZ32_09085</name>
</gene>
<dbReference type="NCBIfam" id="NF006886">
    <property type="entry name" value="PRK09376.1"/>
    <property type="match status" value="1"/>
</dbReference>
<proteinExistence type="inferred from homology"/>
<dbReference type="SUPFAM" id="SSF52540">
    <property type="entry name" value="P-loop containing nucleoside triphosphate hydrolases"/>
    <property type="match status" value="1"/>
</dbReference>
<keyword evidence="7" id="KW-0067">ATP-binding</keyword>
<feature type="binding site" evidence="7">
    <location>
        <begin position="205"/>
        <end position="210"/>
    </location>
    <ligand>
        <name>ATP</name>
        <dbReference type="ChEBI" id="CHEBI:30616"/>
    </ligand>
</feature>
<keyword evidence="1 7" id="KW-0806">Transcription termination</keyword>
<dbReference type="PROSITE" id="PS51856">
    <property type="entry name" value="RHO_RNA_BD"/>
    <property type="match status" value="1"/>
</dbReference>
<dbReference type="GO" id="GO:0008186">
    <property type="term" value="F:ATP-dependent activity, acting on RNA"/>
    <property type="evidence" value="ECO:0007669"/>
    <property type="project" value="InterPro"/>
</dbReference>
<keyword evidence="5 7" id="KW-0805">Transcription regulation</keyword>
<evidence type="ECO:0000256" key="2">
    <source>
        <dbReference type="ARBA" id="ARBA00022801"/>
    </source>
</evidence>
<evidence type="ECO:0000256" key="3">
    <source>
        <dbReference type="ARBA" id="ARBA00022806"/>
    </source>
</evidence>
<dbReference type="EC" id="3.6.4.-" evidence="7"/>
<keyword evidence="3 7" id="KW-0347">Helicase</keyword>
<keyword evidence="2 7" id="KW-0378">Hydrolase</keyword>
<dbReference type="PANTHER" id="PTHR46425">
    <property type="entry name" value="TRANSCRIPTION TERMINATION FACTOR RHO"/>
    <property type="match status" value="1"/>
</dbReference>
<dbReference type="SMART" id="SM00382">
    <property type="entry name" value="AAA"/>
    <property type="match status" value="1"/>
</dbReference>
<dbReference type="RefSeq" id="WP_105043140.1">
    <property type="nucleotide sequence ID" value="NZ_MQWA01000001.1"/>
</dbReference>
<dbReference type="InterPro" id="IPR012340">
    <property type="entry name" value="NA-bd_OB-fold"/>
</dbReference>
<evidence type="ECO:0000256" key="8">
    <source>
        <dbReference type="PROSITE-ProRule" id="PRU01203"/>
    </source>
</evidence>
<dbReference type="GO" id="GO:0005524">
    <property type="term" value="F:ATP binding"/>
    <property type="evidence" value="ECO:0007669"/>
    <property type="project" value="UniProtKB-UniRule"/>
</dbReference>
<dbReference type="InterPro" id="IPR027417">
    <property type="entry name" value="P-loop_NTPase"/>
</dbReference>
<comment type="caution">
    <text evidence="11">The sequence shown here is derived from an EMBL/GenBank/DDBJ whole genome shotgun (WGS) entry which is preliminary data.</text>
</comment>
<dbReference type="GO" id="GO:0016787">
    <property type="term" value="F:hydrolase activity"/>
    <property type="evidence" value="ECO:0007669"/>
    <property type="project" value="UniProtKB-KW"/>
</dbReference>
<feature type="compositionally biased region" description="Acidic residues" evidence="9">
    <location>
        <begin position="1"/>
        <end position="14"/>
    </location>
</feature>
<dbReference type="InterPro" id="IPR000194">
    <property type="entry name" value="ATPase_F1/V1/A1_a/bsu_nucl-bd"/>
</dbReference>
<dbReference type="EMBL" id="MQWA01000001">
    <property type="protein sequence ID" value="PQJ28643.1"/>
    <property type="molecule type" value="Genomic_DNA"/>
</dbReference>
<dbReference type="SUPFAM" id="SSF50249">
    <property type="entry name" value="Nucleic acid-binding proteins"/>
    <property type="match status" value="1"/>
</dbReference>
<comment type="caution">
    <text evidence="7">Lacks conserved residue(s) required for the propagation of feature annotation.</text>
</comment>
<feature type="binding site" evidence="7">
    <location>
        <begin position="217"/>
        <end position="222"/>
    </location>
    <ligand>
        <name>ATP</name>
        <dbReference type="ChEBI" id="CHEBI:30616"/>
    </ligand>
</feature>
<feature type="binding site" evidence="7">
    <location>
        <position position="248"/>
    </location>
    <ligand>
        <name>ATP</name>
        <dbReference type="ChEBI" id="CHEBI:30616"/>
    </ligand>
</feature>
<evidence type="ECO:0000256" key="7">
    <source>
        <dbReference type="HAMAP-Rule" id="MF_01884"/>
    </source>
</evidence>
<evidence type="ECO:0000256" key="1">
    <source>
        <dbReference type="ARBA" id="ARBA00022472"/>
    </source>
</evidence>
<keyword evidence="7" id="KW-0547">Nucleotide-binding</keyword>
<feature type="domain" description="Rho RNA-BD" evidence="10">
    <location>
        <begin position="86"/>
        <end position="161"/>
    </location>
</feature>
<dbReference type="InterPro" id="IPR004665">
    <property type="entry name" value="Term_rho"/>
</dbReference>
<dbReference type="PANTHER" id="PTHR46425:SF1">
    <property type="entry name" value="TRANSCRIPTION TERMINATION FACTOR RHO"/>
    <property type="match status" value="1"/>
</dbReference>
<dbReference type="InterPro" id="IPR003593">
    <property type="entry name" value="AAA+_ATPase"/>
</dbReference>
<keyword evidence="6 7" id="KW-0804">Transcription</keyword>
<organism evidence="11 12">
    <name type="scientific">Rubritalea profundi</name>
    <dbReference type="NCBI Taxonomy" id="1658618"/>
    <lineage>
        <taxon>Bacteria</taxon>
        <taxon>Pseudomonadati</taxon>
        <taxon>Verrucomicrobiota</taxon>
        <taxon>Verrucomicrobiia</taxon>
        <taxon>Verrucomicrobiales</taxon>
        <taxon>Rubritaleaceae</taxon>
        <taxon>Rubritalea</taxon>
    </lineage>
</organism>
<name>A0A2S7U3B4_9BACT</name>
<evidence type="ECO:0000313" key="12">
    <source>
        <dbReference type="Proteomes" id="UP000239907"/>
    </source>
</evidence>
<dbReference type="OrthoDB" id="9805197at2"/>
<dbReference type="Pfam" id="PF07497">
    <property type="entry name" value="Rho_RNA_bind"/>
    <property type="match status" value="1"/>
</dbReference>
<dbReference type="Gene3D" id="3.40.50.300">
    <property type="entry name" value="P-loop containing nucleotide triphosphate hydrolases"/>
    <property type="match status" value="1"/>
</dbReference>
<evidence type="ECO:0000256" key="5">
    <source>
        <dbReference type="ARBA" id="ARBA00023015"/>
    </source>
</evidence>
<keyword evidence="12" id="KW-1185">Reference proteome</keyword>
<dbReference type="GO" id="GO:0006353">
    <property type="term" value="P:DNA-templated transcription termination"/>
    <property type="evidence" value="ECO:0007669"/>
    <property type="project" value="UniProtKB-UniRule"/>
</dbReference>
<sequence>MSEENQSAEDEPAPEELVQQSQPTPEVAKEEPIVVPEFICVNEFRVKPLAELHDIIESLPVRSQPTATKSQLIFDILSFYAKHGSVLEGEGYMEQAKDNYAMLRDPIRSFKTSPDDLYIGGELIRNHGLLVGQRIKVRMRAPRGRDKYLSAMEILEIEGLAVGDYLKPKDFDKLTPMFPNERIILENGKEGGLGVRLVDLVAPLGKGQRGLIVAPPRGGKTILLKQIAKSVKANHPEIELIILLLDERPEEVTDFEETVDAHIFSSTFDEPARRHAQVADLVLERAKRLVELGKDVVLLLDSLTRLARGHNNAQSGGPIGSGGINPAALQKSRKFFGAARNVAEGGSLTILATALVETESRMDEVIFEEFKGTGNMEIRLDQDLAERRIYPAIHIPQSGTRNDDRLYHPDEMRAVLEIRRVLAALPVGDSIMTLLKALDKTQNNTELLLKGL</sequence>
<dbReference type="InterPro" id="IPR011113">
    <property type="entry name" value="Rho_RNA-bd"/>
</dbReference>